<dbReference type="InterPro" id="IPR002577">
    <property type="entry name" value="HTH_HxlR"/>
</dbReference>
<dbReference type="GO" id="GO:0003677">
    <property type="term" value="F:DNA binding"/>
    <property type="evidence" value="ECO:0007669"/>
    <property type="project" value="UniProtKB-KW"/>
</dbReference>
<dbReference type="EMBL" id="JADBED010000001">
    <property type="protein sequence ID" value="MBE1525109.1"/>
    <property type="molecule type" value="Genomic_DNA"/>
</dbReference>
<evidence type="ECO:0000256" key="2">
    <source>
        <dbReference type="ARBA" id="ARBA00023125"/>
    </source>
</evidence>
<sequence>MVSRRSYGSYDDGCAAAHALDLVGERWTLIIVRELLLGPKRFSDVQRDVIGIGPAVLTQRLQDLESHGIARRRRLPGLGHIDVYELTEWGYGLEAVNTALSLWAVGSPTMPFEAGMSPDTVVLAMRAHARSVPECTSERRVELSLTDSRRQGAQPVTYVARMSTRAATVVRSLEPEPTDAQVSATTQDWKACVIGGVALERLPNVRVSGSEDAVRQLIGATSLNRSPGSTLVAEA</sequence>
<name>A0ABR9JGS9_9MICC</name>
<protein>
    <submittedName>
        <fullName evidence="5">DNA-binding HxlR family transcriptional regulator</fullName>
    </submittedName>
</protein>
<evidence type="ECO:0000313" key="5">
    <source>
        <dbReference type="EMBL" id="MBE1525109.1"/>
    </source>
</evidence>
<dbReference type="RefSeq" id="WP_192596019.1">
    <property type="nucleotide sequence ID" value="NZ_BAAALJ010000013.1"/>
</dbReference>
<dbReference type="Gene3D" id="1.10.10.10">
    <property type="entry name" value="Winged helix-like DNA-binding domain superfamily/Winged helix DNA-binding domain"/>
    <property type="match status" value="1"/>
</dbReference>
<accession>A0ABR9JGS9</accession>
<keyword evidence="6" id="KW-1185">Reference proteome</keyword>
<reference evidence="5 6" key="1">
    <citation type="submission" date="2020-10" db="EMBL/GenBank/DDBJ databases">
        <title>Sequencing the genomes of 1000 actinobacteria strains.</title>
        <authorList>
            <person name="Klenk H.-P."/>
        </authorList>
    </citation>
    <scope>NUCLEOTIDE SEQUENCE [LARGE SCALE GENOMIC DNA]</scope>
    <source>
        <strain evidence="5 6">DSM 15666</strain>
    </source>
</reference>
<keyword evidence="1" id="KW-0805">Transcription regulation</keyword>
<evidence type="ECO:0000259" key="4">
    <source>
        <dbReference type="PROSITE" id="PS51118"/>
    </source>
</evidence>
<dbReference type="PANTHER" id="PTHR33204:SF18">
    <property type="entry name" value="TRANSCRIPTIONAL REGULATORY PROTEIN"/>
    <property type="match status" value="1"/>
</dbReference>
<keyword evidence="2 5" id="KW-0238">DNA-binding</keyword>
<dbReference type="PANTHER" id="PTHR33204">
    <property type="entry name" value="TRANSCRIPTIONAL REGULATOR, MARR FAMILY"/>
    <property type="match status" value="1"/>
</dbReference>
<dbReference type="SUPFAM" id="SSF46785">
    <property type="entry name" value="Winged helix' DNA-binding domain"/>
    <property type="match status" value="1"/>
</dbReference>
<dbReference type="InterPro" id="IPR036390">
    <property type="entry name" value="WH_DNA-bd_sf"/>
</dbReference>
<organism evidence="5 6">
    <name type="scientific">Nesterenkonia lutea</name>
    <dbReference type="NCBI Taxonomy" id="272919"/>
    <lineage>
        <taxon>Bacteria</taxon>
        <taxon>Bacillati</taxon>
        <taxon>Actinomycetota</taxon>
        <taxon>Actinomycetes</taxon>
        <taxon>Micrococcales</taxon>
        <taxon>Micrococcaceae</taxon>
        <taxon>Nesterenkonia</taxon>
    </lineage>
</organism>
<evidence type="ECO:0000313" key="6">
    <source>
        <dbReference type="Proteomes" id="UP000643525"/>
    </source>
</evidence>
<dbReference type="Proteomes" id="UP000643525">
    <property type="component" value="Unassembled WGS sequence"/>
</dbReference>
<evidence type="ECO:0000256" key="1">
    <source>
        <dbReference type="ARBA" id="ARBA00023015"/>
    </source>
</evidence>
<feature type="domain" description="HTH hxlR-type" evidence="4">
    <location>
        <begin position="14"/>
        <end position="112"/>
    </location>
</feature>
<comment type="caution">
    <text evidence="5">The sequence shown here is derived from an EMBL/GenBank/DDBJ whole genome shotgun (WGS) entry which is preliminary data.</text>
</comment>
<dbReference type="Pfam" id="PF01638">
    <property type="entry name" value="HxlR"/>
    <property type="match status" value="1"/>
</dbReference>
<gene>
    <name evidence="5" type="ORF">H4W27_002227</name>
</gene>
<dbReference type="InterPro" id="IPR036388">
    <property type="entry name" value="WH-like_DNA-bd_sf"/>
</dbReference>
<dbReference type="PROSITE" id="PS51118">
    <property type="entry name" value="HTH_HXLR"/>
    <property type="match status" value="1"/>
</dbReference>
<keyword evidence="3" id="KW-0804">Transcription</keyword>
<evidence type="ECO:0000256" key="3">
    <source>
        <dbReference type="ARBA" id="ARBA00023163"/>
    </source>
</evidence>
<proteinExistence type="predicted"/>